<dbReference type="SMART" id="SM00421">
    <property type="entry name" value="HTH_LUXR"/>
    <property type="match status" value="1"/>
</dbReference>
<gene>
    <name evidence="5" type="ORF">HYN86_17195</name>
</gene>
<sequence length="258" mass="29462">MPQKLSIENQLMTTFLEQKFDITESNDIEMYKQFVSNYVKIEQCVAVLSDYQSDCSYIYAGSFGAVFGLPDADSVIDSAFEECIFTKINADDLVERHVLELNFYQFLKGIPQEEYSNYSTFSRLRMRDSVEKCSYINHRTIYLKTFSNGSISLALCLYLPSTDLQPRTGIDGKIINIQTGEVIESEKYKNQVENILSKREIEVLTSVAKGNKSEQIASEMHISVYTVRRHRQNIIEKLKVTNTAEAVQTAFVMGIISL</sequence>
<evidence type="ECO:0000256" key="1">
    <source>
        <dbReference type="ARBA" id="ARBA00023015"/>
    </source>
</evidence>
<dbReference type="InterPro" id="IPR000792">
    <property type="entry name" value="Tscrpt_reg_LuxR_C"/>
</dbReference>
<dbReference type="Gene3D" id="3.30.450.20">
    <property type="entry name" value="PAS domain"/>
    <property type="match status" value="1"/>
</dbReference>
<evidence type="ECO:0000256" key="3">
    <source>
        <dbReference type="ARBA" id="ARBA00023163"/>
    </source>
</evidence>
<dbReference type="KEGG" id="ffl:HYN86_17195"/>
<dbReference type="CDD" id="cd06170">
    <property type="entry name" value="LuxR_C_like"/>
    <property type="match status" value="1"/>
</dbReference>
<dbReference type="PRINTS" id="PR00038">
    <property type="entry name" value="HTHLUXR"/>
</dbReference>
<dbReference type="InterPro" id="IPR016032">
    <property type="entry name" value="Sig_transdc_resp-reg_C-effctor"/>
</dbReference>
<evidence type="ECO:0000256" key="2">
    <source>
        <dbReference type="ARBA" id="ARBA00023125"/>
    </source>
</evidence>
<dbReference type="PANTHER" id="PTHR44688:SF16">
    <property type="entry name" value="DNA-BINDING TRANSCRIPTIONAL ACTIVATOR DEVR_DOSR"/>
    <property type="match status" value="1"/>
</dbReference>
<protein>
    <submittedName>
        <fullName evidence="5">Helix-turn-helix transcriptional regulator</fullName>
    </submittedName>
</protein>
<keyword evidence="1" id="KW-0805">Transcription regulation</keyword>
<dbReference type="RefSeq" id="WP_113679160.1">
    <property type="nucleotide sequence ID" value="NZ_CP030261.1"/>
</dbReference>
<dbReference type="GO" id="GO:0006355">
    <property type="term" value="P:regulation of DNA-templated transcription"/>
    <property type="evidence" value="ECO:0007669"/>
    <property type="project" value="InterPro"/>
</dbReference>
<name>A0A344LWE1_9FLAO</name>
<dbReference type="InterPro" id="IPR036388">
    <property type="entry name" value="WH-like_DNA-bd_sf"/>
</dbReference>
<dbReference type="GO" id="GO:0003677">
    <property type="term" value="F:DNA binding"/>
    <property type="evidence" value="ECO:0007669"/>
    <property type="project" value="UniProtKB-KW"/>
</dbReference>
<dbReference type="Pfam" id="PF00196">
    <property type="entry name" value="GerE"/>
    <property type="match status" value="1"/>
</dbReference>
<dbReference type="OrthoDB" id="965844at2"/>
<dbReference type="EMBL" id="CP030261">
    <property type="protein sequence ID" value="AXB58233.1"/>
    <property type="molecule type" value="Genomic_DNA"/>
</dbReference>
<keyword evidence="6" id="KW-1185">Reference proteome</keyword>
<dbReference type="AlphaFoldDB" id="A0A344LWE1"/>
<keyword evidence="3" id="KW-0804">Transcription</keyword>
<evidence type="ECO:0000259" key="4">
    <source>
        <dbReference type="PROSITE" id="PS50043"/>
    </source>
</evidence>
<dbReference type="PANTHER" id="PTHR44688">
    <property type="entry name" value="DNA-BINDING TRANSCRIPTIONAL ACTIVATOR DEVR_DOSR"/>
    <property type="match status" value="1"/>
</dbReference>
<dbReference type="Gene3D" id="1.10.10.10">
    <property type="entry name" value="Winged helix-like DNA-binding domain superfamily/Winged helix DNA-binding domain"/>
    <property type="match status" value="1"/>
</dbReference>
<organism evidence="5 6">
    <name type="scientific">Flavobacterium fluviale</name>
    <dbReference type="NCBI Taxonomy" id="2249356"/>
    <lineage>
        <taxon>Bacteria</taxon>
        <taxon>Pseudomonadati</taxon>
        <taxon>Bacteroidota</taxon>
        <taxon>Flavobacteriia</taxon>
        <taxon>Flavobacteriales</taxon>
        <taxon>Flavobacteriaceae</taxon>
        <taxon>Flavobacterium</taxon>
    </lineage>
</organism>
<proteinExistence type="predicted"/>
<dbReference type="SUPFAM" id="SSF46894">
    <property type="entry name" value="C-terminal effector domain of the bipartite response regulators"/>
    <property type="match status" value="1"/>
</dbReference>
<feature type="domain" description="HTH luxR-type" evidence="4">
    <location>
        <begin position="189"/>
        <end position="254"/>
    </location>
</feature>
<accession>A0A344LWE1</accession>
<dbReference type="PROSITE" id="PS50043">
    <property type="entry name" value="HTH_LUXR_2"/>
    <property type="match status" value="1"/>
</dbReference>
<evidence type="ECO:0000313" key="6">
    <source>
        <dbReference type="Proteomes" id="UP000251561"/>
    </source>
</evidence>
<keyword evidence="2" id="KW-0238">DNA-binding</keyword>
<reference evidence="5 6" key="1">
    <citation type="submission" date="2018-06" db="EMBL/GenBank/DDBJ databases">
        <title>Genome sequencing of Flavobacterium.</title>
        <authorList>
            <person name="Baek M.-G."/>
            <person name="Yi H."/>
        </authorList>
    </citation>
    <scope>NUCLEOTIDE SEQUENCE [LARGE SCALE GENOMIC DNA]</scope>
    <source>
        <strain evidence="5 6">HYN0086</strain>
    </source>
</reference>
<dbReference type="Proteomes" id="UP000251561">
    <property type="component" value="Chromosome"/>
</dbReference>
<evidence type="ECO:0000313" key="5">
    <source>
        <dbReference type="EMBL" id="AXB58233.1"/>
    </source>
</evidence>
<dbReference type="PROSITE" id="PS00622">
    <property type="entry name" value="HTH_LUXR_1"/>
    <property type="match status" value="1"/>
</dbReference>